<evidence type="ECO:0000256" key="7">
    <source>
        <dbReference type="ARBA" id="ARBA00022840"/>
    </source>
</evidence>
<dbReference type="HAMAP" id="MF_01966">
    <property type="entry name" value="NADHX_epimerase"/>
    <property type="match status" value="1"/>
</dbReference>
<dbReference type="SUPFAM" id="SSF53613">
    <property type="entry name" value="Ribokinase-like"/>
    <property type="match status" value="1"/>
</dbReference>
<feature type="binding site" evidence="18">
    <location>
        <begin position="57"/>
        <end position="61"/>
    </location>
    <ligand>
        <name>(6S)-NADPHX</name>
        <dbReference type="ChEBI" id="CHEBI:64076"/>
    </ligand>
</feature>
<evidence type="ECO:0000256" key="8">
    <source>
        <dbReference type="ARBA" id="ARBA00022857"/>
    </source>
</evidence>
<dbReference type="PIRSF" id="PIRSF017184">
    <property type="entry name" value="Nnr"/>
    <property type="match status" value="1"/>
</dbReference>
<dbReference type="PANTHER" id="PTHR12592:SF0">
    <property type="entry name" value="ATP-DEPENDENT (S)-NAD(P)H-HYDRATE DEHYDRATASE"/>
    <property type="match status" value="1"/>
</dbReference>
<keyword evidence="10 17" id="KW-0520">NAD</keyword>
<dbReference type="InterPro" id="IPR004443">
    <property type="entry name" value="YjeF_N_dom"/>
</dbReference>
<evidence type="ECO:0000256" key="9">
    <source>
        <dbReference type="ARBA" id="ARBA00022958"/>
    </source>
</evidence>
<comment type="catalytic activity">
    <reaction evidence="1 18 19">
        <text>(6R)-NADHX = (6S)-NADHX</text>
        <dbReference type="Rhea" id="RHEA:32215"/>
        <dbReference type="ChEBI" id="CHEBI:64074"/>
        <dbReference type="ChEBI" id="CHEBI:64075"/>
        <dbReference type="EC" id="5.1.99.6"/>
    </reaction>
</comment>
<evidence type="ECO:0000256" key="6">
    <source>
        <dbReference type="ARBA" id="ARBA00022741"/>
    </source>
</evidence>
<accession>A0ABV1M705</accession>
<evidence type="ECO:0000256" key="16">
    <source>
        <dbReference type="ARBA" id="ARBA00049209"/>
    </source>
</evidence>
<evidence type="ECO:0000259" key="20">
    <source>
        <dbReference type="PROSITE" id="PS51383"/>
    </source>
</evidence>
<dbReference type="NCBIfam" id="TIGR00197">
    <property type="entry name" value="yjeF_nterm"/>
    <property type="match status" value="1"/>
</dbReference>
<evidence type="ECO:0000256" key="4">
    <source>
        <dbReference type="ARBA" id="ARBA00009524"/>
    </source>
</evidence>
<evidence type="ECO:0000256" key="15">
    <source>
        <dbReference type="ARBA" id="ARBA00048238"/>
    </source>
</evidence>
<comment type="function">
    <text evidence="17">Catalyzes the dehydration of the S-form of NAD(P)HX at the expense of ADP, which is converted to AMP. Together with NAD(P)HX epimerase, which catalyzes the epimerization of the S- and R-forms, the enzyme allows the repair of both epimers of NAD(P)HX, a damaged form of NAD(P)H that is a result of enzymatic or heat-dependent hydration.</text>
</comment>
<comment type="function">
    <text evidence="14 19">Bifunctional enzyme that catalyzes the epimerization of the S- and R-forms of NAD(P)HX and the dehydration of the S-form of NAD(P)HX at the expense of ADP, which is converted to AMP. This allows the repair of both epimers of NAD(P)HX, a damaged form of NAD(P)H that is a result of enzymatic or heat-dependent hydration.</text>
</comment>
<keyword evidence="5 18" id="KW-0479">Metal-binding</keyword>
<evidence type="ECO:0000259" key="21">
    <source>
        <dbReference type="PROSITE" id="PS51385"/>
    </source>
</evidence>
<comment type="caution">
    <text evidence="18">Lacks conserved residue(s) required for the propagation of feature annotation.</text>
</comment>
<keyword evidence="6 17" id="KW-0547">Nucleotide-binding</keyword>
<evidence type="ECO:0000256" key="18">
    <source>
        <dbReference type="HAMAP-Rule" id="MF_01966"/>
    </source>
</evidence>
<evidence type="ECO:0000256" key="5">
    <source>
        <dbReference type="ARBA" id="ARBA00022723"/>
    </source>
</evidence>
<evidence type="ECO:0000313" key="22">
    <source>
        <dbReference type="EMBL" id="MEQ6292012.1"/>
    </source>
</evidence>
<evidence type="ECO:0000313" key="23">
    <source>
        <dbReference type="Proteomes" id="UP001433638"/>
    </source>
</evidence>
<comment type="catalytic activity">
    <reaction evidence="15 17 19">
        <text>(6S)-NADHX + ADP = AMP + phosphate + NADH + H(+)</text>
        <dbReference type="Rhea" id="RHEA:32223"/>
        <dbReference type="ChEBI" id="CHEBI:15378"/>
        <dbReference type="ChEBI" id="CHEBI:43474"/>
        <dbReference type="ChEBI" id="CHEBI:57945"/>
        <dbReference type="ChEBI" id="CHEBI:64074"/>
        <dbReference type="ChEBI" id="CHEBI:456215"/>
        <dbReference type="ChEBI" id="CHEBI:456216"/>
        <dbReference type="EC" id="4.2.1.136"/>
    </reaction>
</comment>
<keyword evidence="13" id="KW-0511">Multifunctional enzyme</keyword>
<comment type="similarity">
    <text evidence="17">Belongs to the NnrD/CARKD family.</text>
</comment>
<evidence type="ECO:0000256" key="3">
    <source>
        <dbReference type="ARBA" id="ARBA00006001"/>
    </source>
</evidence>
<dbReference type="RefSeq" id="WP_349589668.1">
    <property type="nucleotide sequence ID" value="NZ_JBEFLD010000008.1"/>
</dbReference>
<reference evidence="22" key="1">
    <citation type="submission" date="2024-06" db="EMBL/GenBank/DDBJ databases">
        <title>Genome sequence of Vogesella sp. MAHUQ-64.</title>
        <authorList>
            <person name="Huq M.A."/>
        </authorList>
    </citation>
    <scope>NUCLEOTIDE SEQUENCE</scope>
    <source>
        <strain evidence="22">MAHUQ-64</strain>
    </source>
</reference>
<dbReference type="EC" id="5.1.99.6" evidence="19"/>
<dbReference type="InterPro" id="IPR000631">
    <property type="entry name" value="CARKD"/>
</dbReference>
<proteinExistence type="inferred from homology"/>
<organism evidence="22 23">
    <name type="scientific">Vogesella oryzagri</name>
    <dbReference type="NCBI Taxonomy" id="3160864"/>
    <lineage>
        <taxon>Bacteria</taxon>
        <taxon>Pseudomonadati</taxon>
        <taxon>Pseudomonadota</taxon>
        <taxon>Betaproteobacteria</taxon>
        <taxon>Neisseriales</taxon>
        <taxon>Chromobacteriaceae</taxon>
        <taxon>Vogesella</taxon>
    </lineage>
</organism>
<gene>
    <name evidence="18" type="primary">nnrE</name>
    <name evidence="17" type="synonym">nnrD</name>
    <name evidence="22" type="ORF">ABNW52_15470</name>
</gene>
<name>A0ABV1M705_9NEIS</name>
<dbReference type="Gene3D" id="3.40.50.10260">
    <property type="entry name" value="YjeF N-terminal domain"/>
    <property type="match status" value="1"/>
</dbReference>
<dbReference type="PROSITE" id="PS51383">
    <property type="entry name" value="YJEF_C_3"/>
    <property type="match status" value="1"/>
</dbReference>
<evidence type="ECO:0000256" key="10">
    <source>
        <dbReference type="ARBA" id="ARBA00023027"/>
    </source>
</evidence>
<evidence type="ECO:0000256" key="2">
    <source>
        <dbReference type="ARBA" id="ARBA00000909"/>
    </source>
</evidence>
<evidence type="ECO:0000256" key="19">
    <source>
        <dbReference type="PIRNR" id="PIRNR017184"/>
    </source>
</evidence>
<keyword evidence="9 18" id="KW-0630">Potassium</keyword>
<keyword evidence="12 17" id="KW-0456">Lyase</keyword>
<feature type="binding site" evidence="18">
    <location>
        <position position="58"/>
    </location>
    <ligand>
        <name>K(+)</name>
        <dbReference type="ChEBI" id="CHEBI:29103"/>
    </ligand>
</feature>
<comment type="cofactor">
    <cofactor evidence="18 19">
        <name>K(+)</name>
        <dbReference type="ChEBI" id="CHEBI:29103"/>
    </cofactor>
    <text evidence="18 19">Binds 1 potassium ion per subunit.</text>
</comment>
<dbReference type="NCBIfam" id="TIGR00196">
    <property type="entry name" value="yjeF_cterm"/>
    <property type="match status" value="1"/>
</dbReference>
<evidence type="ECO:0000256" key="14">
    <source>
        <dbReference type="ARBA" id="ARBA00025153"/>
    </source>
</evidence>
<dbReference type="PROSITE" id="PS51385">
    <property type="entry name" value="YJEF_N"/>
    <property type="match status" value="1"/>
</dbReference>
<dbReference type="Gene3D" id="3.40.1190.20">
    <property type="match status" value="1"/>
</dbReference>
<keyword evidence="11 18" id="KW-0413">Isomerase</keyword>
<dbReference type="SUPFAM" id="SSF64153">
    <property type="entry name" value="YjeF N-terminal domain-like"/>
    <property type="match status" value="1"/>
</dbReference>
<feature type="binding site" evidence="17">
    <location>
        <position position="355"/>
    </location>
    <ligand>
        <name>(6S)-NADPHX</name>
        <dbReference type="ChEBI" id="CHEBI:64076"/>
    </ligand>
</feature>
<feature type="binding site" evidence="18">
    <location>
        <position position="149"/>
    </location>
    <ligand>
        <name>(6S)-NADPHX</name>
        <dbReference type="ChEBI" id="CHEBI:64076"/>
    </ligand>
</feature>
<comment type="function">
    <text evidence="18">Catalyzes the epimerization of the S- and R-forms of NAD(P)HX, a damaged form of NAD(P)H that is a result of enzymatic or heat-dependent hydration. This is a prerequisite for the S-specific NAD(P)H-hydrate dehydratase to allow the repair of both epimers of NAD(P)HX.</text>
</comment>
<feature type="binding site" evidence="17">
    <location>
        <position position="422"/>
    </location>
    <ligand>
        <name>(6S)-NADPHX</name>
        <dbReference type="ChEBI" id="CHEBI:64076"/>
    </ligand>
</feature>
<sequence>MNPHSDILDLPALRQLELAADAAGLALMQRAADSIADWVRRHYPPASRILVAVGPGNNGGDALFAACRLRRAGYAVEVLLPAPGNAAVQAALAEWQALGGSVRPTLPREVPELLLDGLFGVGLARPLQDNWLTLLQALDALPCRKLAIDIPSGLDTATGQALGAALHADITLSFLCPKPGLYTAAGPDHCGEVIIDDLGCPATLYPPHAGTLALPDAAVLRRKRDSHKGSHGVLSIIGGAPGMTGAALLAGRAALAMGAGKVFVHPLDGGLTLDPLCPELMLRPWQHNLLIPEQHQLVLGPGLGLSDQAHAALARALPHAGTLLLDADGLNLLAADHALQQQLLQRHGATILTPHPTEAARLLDVDTAAIQADRVGAVRELARRFGCVVLLKGCGTLLAQYGQPYRLLRRGSPSLAVAGQGDILAGAIVALLAQGLSPLDAAHLAADVHASAGEHYSEQAGGPIGLTAATLLPLMTRELNRRVSPAGAPLF</sequence>
<keyword evidence="7 17" id="KW-0067">ATP-binding</keyword>
<dbReference type="Proteomes" id="UP001433638">
    <property type="component" value="Unassembled WGS sequence"/>
</dbReference>
<feature type="binding site" evidence="18">
    <location>
        <position position="116"/>
    </location>
    <ligand>
        <name>K(+)</name>
        <dbReference type="ChEBI" id="CHEBI:29103"/>
    </ligand>
</feature>
<evidence type="ECO:0000256" key="11">
    <source>
        <dbReference type="ARBA" id="ARBA00023235"/>
    </source>
</evidence>
<comment type="subunit">
    <text evidence="17">Homotetramer.</text>
</comment>
<dbReference type="InterPro" id="IPR029056">
    <property type="entry name" value="Ribokinase-like"/>
</dbReference>
<comment type="similarity">
    <text evidence="18">Belongs to the NnrE/AIBP family.</text>
</comment>
<evidence type="ECO:0000256" key="17">
    <source>
        <dbReference type="HAMAP-Rule" id="MF_01965"/>
    </source>
</evidence>
<protein>
    <recommendedName>
        <fullName evidence="19">Bifunctional NAD(P)H-hydrate repair enzyme</fullName>
    </recommendedName>
    <alternativeName>
        <fullName evidence="19">Nicotinamide nucleotide repair protein</fullName>
    </alternativeName>
    <domain>
        <recommendedName>
            <fullName evidence="19">ADP-dependent (S)-NAD(P)H-hydrate dehydratase</fullName>
            <ecNumber evidence="19">4.2.1.136</ecNumber>
        </recommendedName>
        <alternativeName>
            <fullName evidence="19">ADP-dependent NAD(P)HX dehydratase</fullName>
        </alternativeName>
    </domain>
    <domain>
        <recommendedName>
            <fullName evidence="19">NAD(P)H-hydrate epimerase</fullName>
            <ecNumber evidence="19">5.1.99.6</ecNumber>
        </recommendedName>
    </domain>
</protein>
<comment type="catalytic activity">
    <reaction evidence="2 18 19">
        <text>(6R)-NADPHX = (6S)-NADPHX</text>
        <dbReference type="Rhea" id="RHEA:32227"/>
        <dbReference type="ChEBI" id="CHEBI:64076"/>
        <dbReference type="ChEBI" id="CHEBI:64077"/>
        <dbReference type="EC" id="5.1.99.6"/>
    </reaction>
</comment>
<feature type="domain" description="YjeF N-terminal" evidence="21">
    <location>
        <begin position="13"/>
        <end position="206"/>
    </location>
</feature>
<comment type="caution">
    <text evidence="22">The sequence shown here is derived from an EMBL/GenBank/DDBJ whole genome shotgun (WGS) entry which is preliminary data.</text>
</comment>
<comment type="similarity">
    <text evidence="3 19">In the N-terminal section; belongs to the NnrE/AIBP family.</text>
</comment>
<feature type="binding site" evidence="17">
    <location>
        <position position="421"/>
    </location>
    <ligand>
        <name>AMP</name>
        <dbReference type="ChEBI" id="CHEBI:456215"/>
    </ligand>
</feature>
<dbReference type="Pfam" id="PF03853">
    <property type="entry name" value="YjeF_N"/>
    <property type="match status" value="1"/>
</dbReference>
<comment type="similarity">
    <text evidence="4 19">In the C-terminal section; belongs to the NnrD/CARKD family.</text>
</comment>
<feature type="binding site" evidence="17">
    <location>
        <position position="246"/>
    </location>
    <ligand>
        <name>(6S)-NADPHX</name>
        <dbReference type="ChEBI" id="CHEBI:64076"/>
    </ligand>
</feature>
<evidence type="ECO:0000256" key="1">
    <source>
        <dbReference type="ARBA" id="ARBA00000013"/>
    </source>
</evidence>
<dbReference type="InterPro" id="IPR036652">
    <property type="entry name" value="YjeF_N_dom_sf"/>
</dbReference>
<feature type="domain" description="YjeF C-terminal" evidence="20">
    <location>
        <begin position="211"/>
        <end position="482"/>
    </location>
</feature>
<dbReference type="EC" id="4.2.1.136" evidence="19"/>
<evidence type="ECO:0000256" key="12">
    <source>
        <dbReference type="ARBA" id="ARBA00023239"/>
    </source>
</evidence>
<keyword evidence="23" id="KW-1185">Reference proteome</keyword>
<dbReference type="HAMAP" id="MF_01965">
    <property type="entry name" value="NADHX_dehydratase"/>
    <property type="match status" value="1"/>
</dbReference>
<evidence type="ECO:0000256" key="13">
    <source>
        <dbReference type="ARBA" id="ARBA00023268"/>
    </source>
</evidence>
<keyword evidence="8 17" id="KW-0521">NADP</keyword>
<feature type="binding site" evidence="18">
    <location>
        <begin position="120"/>
        <end position="126"/>
    </location>
    <ligand>
        <name>(6S)-NADPHX</name>
        <dbReference type="ChEBI" id="CHEBI:64076"/>
    </ligand>
</feature>
<dbReference type="Pfam" id="PF01256">
    <property type="entry name" value="Carb_kinase"/>
    <property type="match status" value="1"/>
</dbReference>
<dbReference type="PANTHER" id="PTHR12592">
    <property type="entry name" value="ATP-DEPENDENT (S)-NAD(P)H-HYDRATE DEHYDRATASE FAMILY MEMBER"/>
    <property type="match status" value="1"/>
</dbReference>
<dbReference type="EMBL" id="JBEFLD010000008">
    <property type="protein sequence ID" value="MEQ6292012.1"/>
    <property type="molecule type" value="Genomic_DNA"/>
</dbReference>
<comment type="cofactor">
    <cofactor evidence="17">
        <name>Mg(2+)</name>
        <dbReference type="ChEBI" id="CHEBI:18420"/>
    </cofactor>
</comment>
<feature type="binding site" evidence="17">
    <location>
        <begin position="392"/>
        <end position="396"/>
    </location>
    <ligand>
        <name>AMP</name>
        <dbReference type="ChEBI" id="CHEBI:456215"/>
    </ligand>
</feature>
<dbReference type="CDD" id="cd01171">
    <property type="entry name" value="YXKO-related"/>
    <property type="match status" value="1"/>
</dbReference>
<comment type="catalytic activity">
    <reaction evidence="16 17 19">
        <text>(6S)-NADPHX + ADP = AMP + phosphate + NADPH + H(+)</text>
        <dbReference type="Rhea" id="RHEA:32235"/>
        <dbReference type="ChEBI" id="CHEBI:15378"/>
        <dbReference type="ChEBI" id="CHEBI:43474"/>
        <dbReference type="ChEBI" id="CHEBI:57783"/>
        <dbReference type="ChEBI" id="CHEBI:64076"/>
        <dbReference type="ChEBI" id="CHEBI:456215"/>
        <dbReference type="ChEBI" id="CHEBI:456216"/>
        <dbReference type="EC" id="4.2.1.136"/>
    </reaction>
</comment>
<dbReference type="InterPro" id="IPR030677">
    <property type="entry name" value="Nnr"/>
</dbReference>
<feature type="binding site" evidence="17">
    <location>
        <position position="302"/>
    </location>
    <ligand>
        <name>(6S)-NADPHX</name>
        <dbReference type="ChEBI" id="CHEBI:64076"/>
    </ligand>
</feature>
<feature type="binding site" evidence="18">
    <location>
        <position position="152"/>
    </location>
    <ligand>
        <name>K(+)</name>
        <dbReference type="ChEBI" id="CHEBI:29103"/>
    </ligand>
</feature>